<protein>
    <submittedName>
        <fullName evidence="2">Uu.00g000690.m01.CDS01</fullName>
    </submittedName>
</protein>
<proteinExistence type="predicted"/>
<feature type="compositionally biased region" description="Basic and acidic residues" evidence="1">
    <location>
        <begin position="136"/>
        <end position="161"/>
    </location>
</feature>
<accession>A0AAI8YIF4</accession>
<dbReference type="EMBL" id="CAUWAG010000008">
    <property type="protein sequence ID" value="CAJ2505939.1"/>
    <property type="molecule type" value="Genomic_DNA"/>
</dbReference>
<feature type="region of interest" description="Disordered" evidence="1">
    <location>
        <begin position="51"/>
        <end position="219"/>
    </location>
</feature>
<sequence>MCETHVYPQVRPDGRLGRFSRHELCSDSYNEKPCGRVQEFQHSSEYRHMEQLSPYGQFPPSPPLSSHSASDSERSSKRRSGVYTNGQKVLDVNHKRSRSPRHERSGRVVYVDSPPLSRTPPRQYTLSRSMPSSPNADERFGTHQPRYREPIVDERERERPTTAHLRPAIKVEVINDRPQRRSHHRRTSSSKTSSRDSSEEERRRRAEKAAKAERDADRELQRNLEIAKANQAIAGRSAMPSAPTPPALRYRRGSVVIDRTDHLAAGMNQLNLDPEVERRRLARQAEKIKQREDEAQAQRLKERLNIGRRNTVGSASKRPKEYYPTYVYGYD</sequence>
<keyword evidence="3" id="KW-1185">Reference proteome</keyword>
<reference evidence="2" key="1">
    <citation type="submission" date="2023-10" db="EMBL/GenBank/DDBJ databases">
        <authorList>
            <person name="Hackl T."/>
        </authorList>
    </citation>
    <scope>NUCLEOTIDE SEQUENCE</scope>
</reference>
<dbReference type="AlphaFoldDB" id="A0AAI8YIF4"/>
<evidence type="ECO:0000313" key="2">
    <source>
        <dbReference type="EMBL" id="CAJ2505939.1"/>
    </source>
</evidence>
<evidence type="ECO:0000313" key="3">
    <source>
        <dbReference type="Proteomes" id="UP001295740"/>
    </source>
</evidence>
<feature type="compositionally biased region" description="Polar residues" evidence="1">
    <location>
        <begin position="120"/>
        <end position="135"/>
    </location>
</feature>
<organism evidence="2 3">
    <name type="scientific">Anthostomella pinea</name>
    <dbReference type="NCBI Taxonomy" id="933095"/>
    <lineage>
        <taxon>Eukaryota</taxon>
        <taxon>Fungi</taxon>
        <taxon>Dikarya</taxon>
        <taxon>Ascomycota</taxon>
        <taxon>Pezizomycotina</taxon>
        <taxon>Sordariomycetes</taxon>
        <taxon>Xylariomycetidae</taxon>
        <taxon>Xylariales</taxon>
        <taxon>Xylariaceae</taxon>
        <taxon>Anthostomella</taxon>
    </lineage>
</organism>
<name>A0AAI8YIF4_9PEZI</name>
<gene>
    <name evidence="2" type="ORF">KHLLAP_LOCUS6407</name>
</gene>
<evidence type="ECO:0000256" key="1">
    <source>
        <dbReference type="SAM" id="MobiDB-lite"/>
    </source>
</evidence>
<dbReference type="Proteomes" id="UP001295740">
    <property type="component" value="Unassembled WGS sequence"/>
</dbReference>
<comment type="caution">
    <text evidence="2">The sequence shown here is derived from an EMBL/GenBank/DDBJ whole genome shotgun (WGS) entry which is preliminary data.</text>
</comment>
<feature type="compositionally biased region" description="Basic and acidic residues" evidence="1">
    <location>
        <begin position="193"/>
        <end position="219"/>
    </location>
</feature>